<organism evidence="3 4">
    <name type="scientific">Flavobacterium arcticum</name>
    <dbReference type="NCBI Taxonomy" id="1784713"/>
    <lineage>
        <taxon>Bacteria</taxon>
        <taxon>Pseudomonadati</taxon>
        <taxon>Bacteroidota</taxon>
        <taxon>Flavobacteriia</taxon>
        <taxon>Flavobacteriales</taxon>
        <taxon>Flavobacteriaceae</taxon>
        <taxon>Flavobacterium</taxon>
    </lineage>
</organism>
<evidence type="ECO:0000313" key="4">
    <source>
        <dbReference type="Proteomes" id="UP000253951"/>
    </source>
</evidence>
<evidence type="ECO:0000256" key="2">
    <source>
        <dbReference type="SAM" id="Phobius"/>
    </source>
</evidence>
<protein>
    <submittedName>
        <fullName evidence="3">Uncharacterized protein</fullName>
    </submittedName>
</protein>
<feature type="transmembrane region" description="Helical" evidence="2">
    <location>
        <begin position="20"/>
        <end position="40"/>
    </location>
</feature>
<name>A0A345HBJ5_9FLAO</name>
<sequence>MKDLLKDFLETSRDRIKTPITGSFALAFLLWNWRPILVLLLSDSSIENKIKHIDKNYCGYWALLAPLLIAIFYTLLVPYLTMIIERMTLGAIKGQRYNKKVLDKLEEEQNRISQEYELMKASREFEIEQIKSGQRSINELSERIASLEAKLQASKN</sequence>
<keyword evidence="2" id="KW-0812">Transmembrane</keyword>
<evidence type="ECO:0000256" key="1">
    <source>
        <dbReference type="SAM" id="Coils"/>
    </source>
</evidence>
<evidence type="ECO:0000313" key="3">
    <source>
        <dbReference type="EMBL" id="AXG73955.1"/>
    </source>
</evidence>
<keyword evidence="1" id="KW-0175">Coiled coil</keyword>
<feature type="coiled-coil region" evidence="1">
    <location>
        <begin position="102"/>
        <end position="150"/>
    </location>
</feature>
<keyword evidence="4" id="KW-1185">Reference proteome</keyword>
<reference evidence="3 4" key="1">
    <citation type="submission" date="2018-07" db="EMBL/GenBank/DDBJ databases">
        <title>Complete genome sequence of Flavobacterium arcticum type strain SM1502T.</title>
        <authorList>
            <person name="Li Y."/>
            <person name="Li D.-D."/>
        </authorList>
    </citation>
    <scope>NUCLEOTIDE SEQUENCE [LARGE SCALE GENOMIC DNA]</scope>
    <source>
        <strain evidence="3 4">SM1502</strain>
    </source>
</reference>
<keyword evidence="2" id="KW-1133">Transmembrane helix</keyword>
<dbReference type="AlphaFoldDB" id="A0A345HBJ5"/>
<gene>
    <name evidence="3" type="ORF">DVK85_06730</name>
</gene>
<dbReference type="KEGG" id="fat:DVK85_06730"/>
<keyword evidence="2" id="KW-0472">Membrane</keyword>
<dbReference type="RefSeq" id="WP_114677714.1">
    <property type="nucleotide sequence ID" value="NZ_CP031188.1"/>
</dbReference>
<feature type="transmembrane region" description="Helical" evidence="2">
    <location>
        <begin position="60"/>
        <end position="80"/>
    </location>
</feature>
<dbReference type="Proteomes" id="UP000253951">
    <property type="component" value="Chromosome"/>
</dbReference>
<dbReference type="EMBL" id="CP031188">
    <property type="protein sequence ID" value="AXG73955.1"/>
    <property type="molecule type" value="Genomic_DNA"/>
</dbReference>
<dbReference type="OrthoDB" id="1443905at2"/>
<accession>A0A345HBJ5</accession>
<proteinExistence type="predicted"/>